<gene>
    <name evidence="1" type="ORF">SDC9_211239</name>
</gene>
<protein>
    <submittedName>
        <fullName evidence="1">Uncharacterized protein</fullName>
    </submittedName>
</protein>
<evidence type="ECO:0000313" key="1">
    <source>
        <dbReference type="EMBL" id="MPN63480.1"/>
    </source>
</evidence>
<name>A0A645JK28_9ZZZZ</name>
<comment type="caution">
    <text evidence="1">The sequence shown here is derived from an EMBL/GenBank/DDBJ whole genome shotgun (WGS) entry which is preliminary data.</text>
</comment>
<sequence length="138" mass="15088">MRQIGDSLYGALEAQAGDFIQKKSQQDGAYKAEHQVDGAHGYGVADALQELRAAKQPLEMLEANPGIFKQGNVGLIVHERGDPSPDGPIIEEKNIKKDGMRHVHKLPLPPKRLKKGTLPSWHGIELHLIHAVPSLLKG</sequence>
<dbReference type="EMBL" id="VSSQ01142977">
    <property type="protein sequence ID" value="MPN63480.1"/>
    <property type="molecule type" value="Genomic_DNA"/>
</dbReference>
<proteinExistence type="predicted"/>
<dbReference type="AlphaFoldDB" id="A0A645JK28"/>
<accession>A0A645JK28</accession>
<reference evidence="1" key="1">
    <citation type="submission" date="2019-08" db="EMBL/GenBank/DDBJ databases">
        <authorList>
            <person name="Kucharzyk K."/>
            <person name="Murdoch R.W."/>
            <person name="Higgins S."/>
            <person name="Loffler F."/>
        </authorList>
    </citation>
    <scope>NUCLEOTIDE SEQUENCE</scope>
</reference>
<organism evidence="1">
    <name type="scientific">bioreactor metagenome</name>
    <dbReference type="NCBI Taxonomy" id="1076179"/>
    <lineage>
        <taxon>unclassified sequences</taxon>
        <taxon>metagenomes</taxon>
        <taxon>ecological metagenomes</taxon>
    </lineage>
</organism>